<reference evidence="2 3" key="1">
    <citation type="submission" date="2022-12" db="EMBL/GenBank/DDBJ databases">
        <title>Genomic features and morphological characterization of a novel Knufia sp. strain isolated from spacecraft assembly facility.</title>
        <authorList>
            <person name="Teixeira M."/>
            <person name="Chander A.M."/>
            <person name="Stajich J.E."/>
            <person name="Venkateswaran K."/>
        </authorList>
    </citation>
    <scope>NUCLEOTIDE SEQUENCE [LARGE SCALE GENOMIC DNA]</scope>
    <source>
        <strain evidence="2 3">FJI-L2-BK-P2</strain>
    </source>
</reference>
<dbReference type="Proteomes" id="UP001316803">
    <property type="component" value="Unassembled WGS sequence"/>
</dbReference>
<keyword evidence="3" id="KW-1185">Reference proteome</keyword>
<evidence type="ECO:0000313" key="2">
    <source>
        <dbReference type="EMBL" id="KAK5958156.1"/>
    </source>
</evidence>
<evidence type="ECO:0000256" key="1">
    <source>
        <dbReference type="SAM" id="MobiDB-lite"/>
    </source>
</evidence>
<gene>
    <name evidence="2" type="ORF">OHC33_001346</name>
</gene>
<dbReference type="EMBL" id="JAKLMC020000002">
    <property type="protein sequence ID" value="KAK5958156.1"/>
    <property type="molecule type" value="Genomic_DNA"/>
</dbReference>
<name>A0AAN8F178_9EURO</name>
<proteinExistence type="predicted"/>
<evidence type="ECO:0000313" key="3">
    <source>
        <dbReference type="Proteomes" id="UP001316803"/>
    </source>
</evidence>
<protein>
    <submittedName>
        <fullName evidence="2">Uncharacterized protein</fullName>
    </submittedName>
</protein>
<dbReference type="AlphaFoldDB" id="A0AAN8F178"/>
<feature type="region of interest" description="Disordered" evidence="1">
    <location>
        <begin position="126"/>
        <end position="200"/>
    </location>
</feature>
<organism evidence="2 3">
    <name type="scientific">Knufia fluminis</name>
    <dbReference type="NCBI Taxonomy" id="191047"/>
    <lineage>
        <taxon>Eukaryota</taxon>
        <taxon>Fungi</taxon>
        <taxon>Dikarya</taxon>
        <taxon>Ascomycota</taxon>
        <taxon>Pezizomycotina</taxon>
        <taxon>Eurotiomycetes</taxon>
        <taxon>Chaetothyriomycetidae</taxon>
        <taxon>Chaetothyriales</taxon>
        <taxon>Trichomeriaceae</taxon>
        <taxon>Knufia</taxon>
    </lineage>
</organism>
<feature type="compositionally biased region" description="Polar residues" evidence="1">
    <location>
        <begin position="126"/>
        <end position="157"/>
    </location>
</feature>
<feature type="compositionally biased region" description="Basic and acidic residues" evidence="1">
    <location>
        <begin position="164"/>
        <end position="176"/>
    </location>
</feature>
<accession>A0AAN8F178</accession>
<feature type="compositionally biased region" description="Basic and acidic residues" evidence="1">
    <location>
        <begin position="187"/>
        <end position="200"/>
    </location>
</feature>
<sequence length="269" mass="30342">MTFDGAVSWDIWRARDGTQGCQITILLEVTTPDDVDYTRTRKKSTLPSWMNHDKSRKTLLARLMAAQAQGHGPYATLNLTSYTPKVASANPGKTTRKQTVCGANLKDVAVPTTADDKIHLLRHSTSATAESSISQISTGDTRPFSQGRNKYCSTASRGQAAYTQRHEHKDEKRRNSDAIQKQQATGGKHEEGKASFTTEKRRQYLLETREEETRSSTARVNHADILKRSERTTTRDDETRYRTLYKTYFLVSTMSMETASNNKRPELTD</sequence>
<comment type="caution">
    <text evidence="2">The sequence shown here is derived from an EMBL/GenBank/DDBJ whole genome shotgun (WGS) entry which is preliminary data.</text>
</comment>